<dbReference type="Pfam" id="PF13638">
    <property type="entry name" value="PIN_4"/>
    <property type="match status" value="1"/>
</dbReference>
<protein>
    <recommendedName>
        <fullName evidence="2">PIN domain-containing protein</fullName>
    </recommendedName>
</protein>
<accession>A0A1X2H7S0</accession>
<dbReference type="InterPro" id="IPR002716">
    <property type="entry name" value="PIN_dom"/>
</dbReference>
<feature type="compositionally biased region" description="Acidic residues" evidence="1">
    <location>
        <begin position="160"/>
        <end position="173"/>
    </location>
</feature>
<dbReference type="InParanoid" id="A0A1X2H7S0"/>
<dbReference type="Proteomes" id="UP000242180">
    <property type="component" value="Unassembled WGS sequence"/>
</dbReference>
<evidence type="ECO:0000313" key="3">
    <source>
        <dbReference type="EMBL" id="ORY94615.1"/>
    </source>
</evidence>
<name>A0A1X2H7S0_SYNRA</name>
<evidence type="ECO:0000313" key="4">
    <source>
        <dbReference type="Proteomes" id="UP000242180"/>
    </source>
</evidence>
<feature type="region of interest" description="Disordered" evidence="1">
    <location>
        <begin position="160"/>
        <end position="246"/>
    </location>
</feature>
<dbReference type="OMA" id="IRYLERC"/>
<dbReference type="Gene3D" id="3.40.50.1010">
    <property type="entry name" value="5'-nuclease"/>
    <property type="match status" value="1"/>
</dbReference>
<feature type="compositionally biased region" description="Basic and acidic residues" evidence="1">
    <location>
        <begin position="190"/>
        <end position="199"/>
    </location>
</feature>
<dbReference type="AlphaFoldDB" id="A0A1X2H7S0"/>
<dbReference type="OrthoDB" id="69928at2759"/>
<feature type="domain" description="PIN" evidence="2">
    <location>
        <begin position="41"/>
        <end position="132"/>
    </location>
</feature>
<feature type="compositionally biased region" description="Polar residues" evidence="1">
    <location>
        <begin position="174"/>
        <end position="188"/>
    </location>
</feature>
<feature type="compositionally biased region" description="Polar residues" evidence="1">
    <location>
        <begin position="234"/>
        <end position="246"/>
    </location>
</feature>
<proteinExistence type="predicted"/>
<dbReference type="EMBL" id="MCGN01000007">
    <property type="protein sequence ID" value="ORY94615.1"/>
    <property type="molecule type" value="Genomic_DNA"/>
</dbReference>
<feature type="compositionally biased region" description="Acidic residues" evidence="1">
    <location>
        <begin position="200"/>
        <end position="224"/>
    </location>
</feature>
<reference evidence="3 4" key="1">
    <citation type="submission" date="2016-07" db="EMBL/GenBank/DDBJ databases">
        <title>Pervasive Adenine N6-methylation of Active Genes in Fungi.</title>
        <authorList>
            <consortium name="DOE Joint Genome Institute"/>
            <person name="Mondo S.J."/>
            <person name="Dannebaum R.O."/>
            <person name="Kuo R.C."/>
            <person name="Labutti K."/>
            <person name="Haridas S."/>
            <person name="Kuo A."/>
            <person name="Salamov A."/>
            <person name="Ahrendt S.R."/>
            <person name="Lipzen A."/>
            <person name="Sullivan W."/>
            <person name="Andreopoulos W.B."/>
            <person name="Clum A."/>
            <person name="Lindquist E."/>
            <person name="Daum C."/>
            <person name="Ramamoorthy G.K."/>
            <person name="Gryganskyi A."/>
            <person name="Culley D."/>
            <person name="Magnuson J.K."/>
            <person name="James T.Y."/>
            <person name="O'Malley M.A."/>
            <person name="Stajich J.E."/>
            <person name="Spatafora J.W."/>
            <person name="Visel A."/>
            <person name="Grigoriev I.V."/>
        </authorList>
    </citation>
    <scope>NUCLEOTIDE SEQUENCE [LARGE SCALE GENOMIC DNA]</scope>
    <source>
        <strain evidence="3 4">NRRL 2496</strain>
    </source>
</reference>
<keyword evidence="4" id="KW-1185">Reference proteome</keyword>
<evidence type="ECO:0000256" key="1">
    <source>
        <dbReference type="SAM" id="MobiDB-lite"/>
    </source>
</evidence>
<evidence type="ECO:0000259" key="2">
    <source>
        <dbReference type="Pfam" id="PF13638"/>
    </source>
</evidence>
<comment type="caution">
    <text evidence="3">The sequence shown here is derived from an EMBL/GenBank/DDBJ whole genome shotgun (WGS) entry which is preliminary data.</text>
</comment>
<dbReference type="STRING" id="13706.A0A1X2H7S0"/>
<organism evidence="3 4">
    <name type="scientific">Syncephalastrum racemosum</name>
    <name type="common">Filamentous fungus</name>
    <dbReference type="NCBI Taxonomy" id="13706"/>
    <lineage>
        <taxon>Eukaryota</taxon>
        <taxon>Fungi</taxon>
        <taxon>Fungi incertae sedis</taxon>
        <taxon>Mucoromycota</taxon>
        <taxon>Mucoromycotina</taxon>
        <taxon>Mucoromycetes</taxon>
        <taxon>Mucorales</taxon>
        <taxon>Syncephalastraceae</taxon>
        <taxon>Syncephalastrum</taxon>
    </lineage>
</organism>
<gene>
    <name evidence="3" type="ORF">BCR43DRAFT_476403</name>
</gene>
<sequence>MKALATQRLMEQVSSLEKNVNRMNLSSSPPAEEKPEVYTVVIDVTAFLDGLGKIKKWANQTLAAHRRSQRTILQVIVPLETIDALDMHKKGSSHMNMQARESIRYLDQKLRNDTKDIPTNTSFLRTQKIAEKIDWAKEGETFWMGEETIHTHLIGDISSDEAAEEEEHDDDDSVTGSIAGSDVESISSEDLFRPRRRQFDEDDEDSETSDEEDEEEEEQRDSDEEIAHAKEEGNTQTYSKSHDTGTVTFSQVPREYVAMLSCALYYLQQSPEMMVFVTNDEHLSWWAEMFGYRGQRLTVKTVDEWDKMVRSSLTK</sequence>